<name>A0A1B6M4N2_9HEMI</name>
<proteinExistence type="predicted"/>
<feature type="compositionally biased region" description="Basic and acidic residues" evidence="1">
    <location>
        <begin position="73"/>
        <end position="112"/>
    </location>
</feature>
<evidence type="ECO:0000256" key="2">
    <source>
        <dbReference type="SAM" id="SignalP"/>
    </source>
</evidence>
<sequence length="112" mass="12493">MRLRGSVLALSLCCFHLAVSALRRGGSVGEHTSGSESTMGRKSSPGAGTVTTPSVGDITTPWLASTSSRRHNQQLEELRNLQDKLSQEKEAWQRERESEERDLEERKTQLLR</sequence>
<feature type="non-terminal residue" evidence="3">
    <location>
        <position position="112"/>
    </location>
</feature>
<accession>A0A1B6M4N2</accession>
<feature type="signal peptide" evidence="2">
    <location>
        <begin position="1"/>
        <end position="21"/>
    </location>
</feature>
<keyword evidence="2" id="KW-0732">Signal</keyword>
<feature type="chain" id="PRO_5008587889" evidence="2">
    <location>
        <begin position="22"/>
        <end position="112"/>
    </location>
</feature>
<dbReference type="EMBL" id="GEBQ01009114">
    <property type="protein sequence ID" value="JAT30863.1"/>
    <property type="molecule type" value="Transcribed_RNA"/>
</dbReference>
<gene>
    <name evidence="3" type="ORF">g.7212</name>
</gene>
<organism evidence="3">
    <name type="scientific">Graphocephala atropunctata</name>
    <dbReference type="NCBI Taxonomy" id="36148"/>
    <lineage>
        <taxon>Eukaryota</taxon>
        <taxon>Metazoa</taxon>
        <taxon>Ecdysozoa</taxon>
        <taxon>Arthropoda</taxon>
        <taxon>Hexapoda</taxon>
        <taxon>Insecta</taxon>
        <taxon>Pterygota</taxon>
        <taxon>Neoptera</taxon>
        <taxon>Paraneoptera</taxon>
        <taxon>Hemiptera</taxon>
        <taxon>Auchenorrhyncha</taxon>
        <taxon>Membracoidea</taxon>
        <taxon>Cicadellidae</taxon>
        <taxon>Cicadellinae</taxon>
        <taxon>Cicadellini</taxon>
        <taxon>Graphocephala</taxon>
    </lineage>
</organism>
<dbReference type="AlphaFoldDB" id="A0A1B6M4N2"/>
<feature type="compositionally biased region" description="Polar residues" evidence="1">
    <location>
        <begin position="30"/>
        <end position="41"/>
    </location>
</feature>
<reference evidence="3" key="1">
    <citation type="submission" date="2015-11" db="EMBL/GenBank/DDBJ databases">
        <title>De novo transcriptome assembly of four potential Pierce s Disease insect vectors from Arizona vineyards.</title>
        <authorList>
            <person name="Tassone E.E."/>
        </authorList>
    </citation>
    <scope>NUCLEOTIDE SEQUENCE</scope>
</reference>
<protein>
    <submittedName>
        <fullName evidence="3">Uncharacterized protein</fullName>
    </submittedName>
</protein>
<feature type="region of interest" description="Disordered" evidence="1">
    <location>
        <begin position="25"/>
        <end position="112"/>
    </location>
</feature>
<evidence type="ECO:0000313" key="3">
    <source>
        <dbReference type="EMBL" id="JAT30863.1"/>
    </source>
</evidence>
<evidence type="ECO:0000256" key="1">
    <source>
        <dbReference type="SAM" id="MobiDB-lite"/>
    </source>
</evidence>